<comment type="caution">
    <text evidence="2">The sequence shown here is derived from an EMBL/GenBank/DDBJ whole genome shotgun (WGS) entry which is preliminary data.</text>
</comment>
<gene>
    <name evidence="2" type="ORF">IEG06_12410</name>
</gene>
<accession>A0ABR8LVP7</accession>
<reference evidence="2 3" key="1">
    <citation type="submission" date="2020-09" db="EMBL/GenBank/DDBJ databases">
        <title>Bacillus nautilus sp. nov., Chryseoglobus crepusculi sp. nov, and Psychrobacter noctis sp. nov., isolated from deep-sea sponges from the equatorial Atlantic.</title>
        <authorList>
            <person name="Stennett H.L."/>
            <person name="Williams S.E."/>
        </authorList>
    </citation>
    <scope>NUCLEOTIDE SEQUENCE [LARGE SCALE GENOMIC DNA]</scope>
    <source>
        <strain evidence="2 3">28M-24</strain>
    </source>
</reference>
<evidence type="ECO:0000313" key="3">
    <source>
        <dbReference type="Proteomes" id="UP000627521"/>
    </source>
</evidence>
<keyword evidence="1" id="KW-0812">Transmembrane</keyword>
<organism evidence="2 3">
    <name type="scientific">Olleya marilimosa</name>
    <dbReference type="NCBI Taxonomy" id="272164"/>
    <lineage>
        <taxon>Bacteria</taxon>
        <taxon>Pseudomonadati</taxon>
        <taxon>Bacteroidota</taxon>
        <taxon>Flavobacteriia</taxon>
        <taxon>Flavobacteriales</taxon>
        <taxon>Flavobacteriaceae</taxon>
    </lineage>
</organism>
<feature type="transmembrane region" description="Helical" evidence="1">
    <location>
        <begin position="9"/>
        <end position="29"/>
    </location>
</feature>
<keyword evidence="1" id="KW-1133">Transmembrane helix</keyword>
<evidence type="ECO:0000313" key="2">
    <source>
        <dbReference type="EMBL" id="MBD3864253.1"/>
    </source>
</evidence>
<keyword evidence="3" id="KW-1185">Reference proteome</keyword>
<keyword evidence="1" id="KW-0472">Membrane</keyword>
<evidence type="ECO:0000256" key="1">
    <source>
        <dbReference type="SAM" id="Phobius"/>
    </source>
</evidence>
<dbReference type="EMBL" id="JACXXH010000007">
    <property type="protein sequence ID" value="MBD3864253.1"/>
    <property type="molecule type" value="Genomic_DNA"/>
</dbReference>
<protein>
    <recommendedName>
        <fullName evidence="4">DUF1574 domain-containing protein</fullName>
    </recommendedName>
</protein>
<dbReference type="SUPFAM" id="SSF52266">
    <property type="entry name" value="SGNH hydrolase"/>
    <property type="match status" value="1"/>
</dbReference>
<proteinExistence type="predicted"/>
<sequence length="304" mass="35609">MNSFFKNSLLFIIPLILVFIAIESFYRYVPNNYTYKNEQIKKHYKTTETLVFGDSHAFYGLNPKMFDTTTFNVSNVSQSIYYDKLLFEKHVDSFPKLKNVIITIAYTTLSEVDDKLDLTWRKYFYKNQMGLNIPLINTFDLKQYSLALVHKLSTTLKYVRDYIKDGTLVTSYPSGFITTNLEENSVKDLDDFARRVTVNHEDGLMDFKLNTKRIQDIITQCQTKQLNVYLVSFPVNYRYVNLVNTKKLTKMYETANDLALGNNNTTYINLFEDKRFDDSDFFDANHLNVKGANKCSKILNQFIQ</sequence>
<dbReference type="Proteomes" id="UP000627521">
    <property type="component" value="Unassembled WGS sequence"/>
</dbReference>
<dbReference type="RefSeq" id="WP_191100429.1">
    <property type="nucleotide sequence ID" value="NZ_JACXXF010000007.1"/>
</dbReference>
<name>A0ABR8LVP7_9FLAO</name>
<evidence type="ECO:0008006" key="4">
    <source>
        <dbReference type="Google" id="ProtNLM"/>
    </source>
</evidence>